<dbReference type="PROSITE" id="PS50192">
    <property type="entry name" value="T_SNARE"/>
    <property type="match status" value="1"/>
</dbReference>
<dbReference type="STRING" id="1071380.I2GZ22"/>
<dbReference type="Proteomes" id="UP000002866">
    <property type="component" value="Chromosome 2"/>
</dbReference>
<dbReference type="GO" id="GO:0005484">
    <property type="term" value="F:SNAP receptor activity"/>
    <property type="evidence" value="ECO:0007669"/>
    <property type="project" value="EnsemblFungi"/>
</dbReference>
<dbReference type="AlphaFoldDB" id="I2GZ22"/>
<organism evidence="11 12">
    <name type="scientific">Henningerozyma blattae (strain ATCC 34711 / CBS 6284 / DSM 70876 / NBRC 10599 / NRRL Y-10934 / UCD 77-7)</name>
    <name type="common">Yeast</name>
    <name type="synonym">Tetrapisispora blattae</name>
    <dbReference type="NCBI Taxonomy" id="1071380"/>
    <lineage>
        <taxon>Eukaryota</taxon>
        <taxon>Fungi</taxon>
        <taxon>Dikarya</taxon>
        <taxon>Ascomycota</taxon>
        <taxon>Saccharomycotina</taxon>
        <taxon>Saccharomycetes</taxon>
        <taxon>Saccharomycetales</taxon>
        <taxon>Saccharomycetaceae</taxon>
        <taxon>Henningerozyma</taxon>
    </lineage>
</organism>
<dbReference type="RefSeq" id="XP_004178893.1">
    <property type="nucleotide sequence ID" value="XM_004178845.1"/>
</dbReference>
<evidence type="ECO:0000256" key="2">
    <source>
        <dbReference type="ARBA" id="ARBA00022448"/>
    </source>
</evidence>
<dbReference type="EMBL" id="HE806317">
    <property type="protein sequence ID" value="CCH59374.1"/>
    <property type="molecule type" value="Genomic_DNA"/>
</dbReference>
<dbReference type="FunCoup" id="I2GZ22">
    <property type="interactions" value="99"/>
</dbReference>
<keyword evidence="3 9" id="KW-0812">Transmembrane</keyword>
<keyword evidence="12" id="KW-1185">Reference proteome</keyword>
<protein>
    <recommendedName>
        <fullName evidence="10">t-SNARE coiled-coil homology domain-containing protein</fullName>
    </recommendedName>
</protein>
<reference evidence="11 12" key="1">
    <citation type="journal article" date="2011" name="Proc. Natl. Acad. Sci. U.S.A.">
        <title>Evolutionary erosion of yeast sex chromosomes by mating-type switching accidents.</title>
        <authorList>
            <person name="Gordon J.L."/>
            <person name="Armisen D."/>
            <person name="Proux-Wera E."/>
            <person name="Oheigeartaigh S.S."/>
            <person name="Byrne K.P."/>
            <person name="Wolfe K.H."/>
        </authorList>
    </citation>
    <scope>NUCLEOTIDE SEQUENCE [LARGE SCALE GENOMIC DNA]</scope>
    <source>
        <strain evidence="12">ATCC 34711 / CBS 6284 / DSM 70876 / NBRC 10599 / NRRL Y-10934 / UCD 77-7</strain>
    </source>
</reference>
<dbReference type="CDD" id="cd15853">
    <property type="entry name" value="SNARE_Bet1"/>
    <property type="match status" value="1"/>
</dbReference>
<evidence type="ECO:0000256" key="3">
    <source>
        <dbReference type="ARBA" id="ARBA00022692"/>
    </source>
</evidence>
<evidence type="ECO:0000256" key="7">
    <source>
        <dbReference type="ARBA" id="ARBA00023136"/>
    </source>
</evidence>
<evidence type="ECO:0000256" key="4">
    <source>
        <dbReference type="ARBA" id="ARBA00022927"/>
    </source>
</evidence>
<dbReference type="SUPFAM" id="SSF58038">
    <property type="entry name" value="SNARE fusion complex"/>
    <property type="match status" value="1"/>
</dbReference>
<sequence length="97" mass="11161">MSSAKYTQIESRNDQKLDSLANKLATFRNINQEINSQATQDNSMIDQLSNSFDSLFNNLKNTSHRLTRSMQSGKGIWKMTGLALLLFFILYHLLKLF</sequence>
<dbReference type="eggNOG" id="ENOG502S4UD">
    <property type="taxonomic scope" value="Eukaryota"/>
</dbReference>
<dbReference type="GO" id="GO:0006888">
    <property type="term" value="P:endoplasmic reticulum to Golgi vesicle-mediated transport"/>
    <property type="evidence" value="ECO:0007669"/>
    <property type="project" value="EnsemblFungi"/>
</dbReference>
<feature type="transmembrane region" description="Helical" evidence="9">
    <location>
        <begin position="75"/>
        <end position="94"/>
    </location>
</feature>
<dbReference type="HOGENOM" id="CLU_150783_1_0_1"/>
<accession>I2GZ22</accession>
<dbReference type="KEGG" id="tbl:TBLA_0B05450"/>
<dbReference type="PANTHER" id="PTHR12791">
    <property type="entry name" value="GOLGI SNARE BET1-RELATED"/>
    <property type="match status" value="1"/>
</dbReference>
<dbReference type="GO" id="GO:0006886">
    <property type="term" value="P:intracellular protein transport"/>
    <property type="evidence" value="ECO:0007669"/>
    <property type="project" value="EnsemblFungi"/>
</dbReference>
<dbReference type="GeneID" id="14493947"/>
<evidence type="ECO:0000256" key="8">
    <source>
        <dbReference type="ARBA" id="ARBA00046280"/>
    </source>
</evidence>
<evidence type="ECO:0000313" key="12">
    <source>
        <dbReference type="Proteomes" id="UP000002866"/>
    </source>
</evidence>
<proteinExistence type="predicted"/>
<evidence type="ECO:0000259" key="10">
    <source>
        <dbReference type="PROSITE" id="PS50192"/>
    </source>
</evidence>
<comment type="subcellular location">
    <subcellularLocation>
        <location evidence="8">Endomembrane system</location>
        <topology evidence="8">Single-pass type IV membrane protein</topology>
    </subcellularLocation>
    <subcellularLocation>
        <location evidence="1">Golgi apparatus membrane</location>
    </subcellularLocation>
</comment>
<dbReference type="GO" id="GO:0006891">
    <property type="term" value="P:intra-Golgi vesicle-mediated transport"/>
    <property type="evidence" value="ECO:0007669"/>
    <property type="project" value="EnsemblFungi"/>
</dbReference>
<dbReference type="OMA" id="NIWRMVG"/>
<keyword evidence="2" id="KW-0813">Transport</keyword>
<dbReference type="GO" id="GO:0000139">
    <property type="term" value="C:Golgi membrane"/>
    <property type="evidence" value="ECO:0007669"/>
    <property type="project" value="UniProtKB-SubCell"/>
</dbReference>
<dbReference type="OrthoDB" id="3063237at2759"/>
<dbReference type="GO" id="GO:0000138">
    <property type="term" value="C:Golgi trans cisterna"/>
    <property type="evidence" value="ECO:0007669"/>
    <property type="project" value="EnsemblFungi"/>
</dbReference>
<dbReference type="GO" id="GO:0031201">
    <property type="term" value="C:SNARE complex"/>
    <property type="evidence" value="ECO:0007669"/>
    <property type="project" value="EnsemblFungi"/>
</dbReference>
<evidence type="ECO:0000256" key="1">
    <source>
        <dbReference type="ARBA" id="ARBA00004394"/>
    </source>
</evidence>
<evidence type="ECO:0000313" key="11">
    <source>
        <dbReference type="EMBL" id="CCH59374.1"/>
    </source>
</evidence>
<dbReference type="InterPro" id="IPR000727">
    <property type="entry name" value="T_SNARE_dom"/>
</dbReference>
<keyword evidence="5 9" id="KW-1133">Transmembrane helix</keyword>
<dbReference type="SMART" id="SM00397">
    <property type="entry name" value="t_SNARE"/>
    <property type="match status" value="1"/>
</dbReference>
<evidence type="ECO:0000256" key="9">
    <source>
        <dbReference type="SAM" id="Phobius"/>
    </source>
</evidence>
<dbReference type="InterPro" id="IPR039899">
    <property type="entry name" value="BET1_SNARE"/>
</dbReference>
<gene>
    <name evidence="11" type="primary">TBLA0B05450</name>
    <name evidence="11" type="ORF">TBLA_0B05450</name>
</gene>
<keyword evidence="7 9" id="KW-0472">Membrane</keyword>
<keyword evidence="6" id="KW-0333">Golgi apparatus</keyword>
<feature type="domain" description="T-SNARE coiled-coil homology" evidence="10">
    <location>
        <begin position="7"/>
        <end position="69"/>
    </location>
</feature>
<evidence type="ECO:0000256" key="6">
    <source>
        <dbReference type="ARBA" id="ARBA00023034"/>
    </source>
</evidence>
<dbReference type="Gene3D" id="1.20.5.110">
    <property type="match status" value="1"/>
</dbReference>
<dbReference type="GO" id="GO:0006906">
    <property type="term" value="P:vesicle fusion"/>
    <property type="evidence" value="ECO:0007669"/>
    <property type="project" value="EnsemblFungi"/>
</dbReference>
<name>I2GZ22_HENB6</name>
<evidence type="ECO:0000256" key="5">
    <source>
        <dbReference type="ARBA" id="ARBA00022989"/>
    </source>
</evidence>
<keyword evidence="4" id="KW-0653">Protein transport</keyword>
<dbReference type="InParanoid" id="I2GZ22"/>